<evidence type="ECO:0000259" key="1">
    <source>
        <dbReference type="Pfam" id="PF24355"/>
    </source>
</evidence>
<evidence type="ECO:0000313" key="2">
    <source>
        <dbReference type="EMBL" id="OAQ24827.1"/>
    </source>
</evidence>
<sequence length="214" mass="24079">MAYQPPLLDHQYNPTETLCTFSNALFRYLDTHYEPRGTQLLEPEKMKALLAFLSPPEEAQVNRQVSSLYFNTVFLALSIQTVFTAHGPSVTPTGLLAYLRHEIMSDPDASGFSSFERVNNAMRLRHPFARSEFLQVAEPKAKELQSYIEASVKNNLKDLGWSAAAVYDEALEAVKVRIALEQRGRQAALDLISPSYCYSCRRYPCICHGALGLI</sequence>
<dbReference type="EMBL" id="KV442087">
    <property type="protein sequence ID" value="OAQ24827.1"/>
    <property type="molecule type" value="Genomic_DNA"/>
</dbReference>
<dbReference type="Pfam" id="PF24355">
    <property type="entry name" value="DUF7514"/>
    <property type="match status" value="1"/>
</dbReference>
<proteinExistence type="predicted"/>
<reference evidence="2 3" key="1">
    <citation type="submission" date="2016-05" db="EMBL/GenBank/DDBJ databases">
        <title>Genome sequencing reveals origins of a unique bacterial endosymbiosis in the earliest lineages of terrestrial Fungi.</title>
        <authorList>
            <consortium name="DOE Joint Genome Institute"/>
            <person name="Uehling J."/>
            <person name="Gryganskyi A."/>
            <person name="Hameed K."/>
            <person name="Tschaplinski T."/>
            <person name="Misztal P."/>
            <person name="Wu S."/>
            <person name="Desiro A."/>
            <person name="Vande Pol N."/>
            <person name="Du Z.-Y."/>
            <person name="Zienkiewicz A."/>
            <person name="Zienkiewicz K."/>
            <person name="Morin E."/>
            <person name="Tisserant E."/>
            <person name="Splivallo R."/>
            <person name="Hainaut M."/>
            <person name="Henrissat B."/>
            <person name="Ohm R."/>
            <person name="Kuo A."/>
            <person name="Yan J."/>
            <person name="Lipzen A."/>
            <person name="Nolan M."/>
            <person name="Labutti K."/>
            <person name="Barry K."/>
            <person name="Goldstein A."/>
            <person name="Labbe J."/>
            <person name="Schadt C."/>
            <person name="Tuskan G."/>
            <person name="Grigoriev I."/>
            <person name="Martin F."/>
            <person name="Vilgalys R."/>
            <person name="Bonito G."/>
        </authorList>
    </citation>
    <scope>NUCLEOTIDE SEQUENCE [LARGE SCALE GENOMIC DNA]</scope>
    <source>
        <strain evidence="2 3">AG-77</strain>
    </source>
</reference>
<gene>
    <name evidence="2" type="ORF">K457DRAFT_141635</name>
</gene>
<accession>A0A197JI09</accession>
<organism evidence="2 3">
    <name type="scientific">Linnemannia elongata AG-77</name>
    <dbReference type="NCBI Taxonomy" id="1314771"/>
    <lineage>
        <taxon>Eukaryota</taxon>
        <taxon>Fungi</taxon>
        <taxon>Fungi incertae sedis</taxon>
        <taxon>Mucoromycota</taxon>
        <taxon>Mortierellomycotina</taxon>
        <taxon>Mortierellomycetes</taxon>
        <taxon>Mortierellales</taxon>
        <taxon>Mortierellaceae</taxon>
        <taxon>Linnemannia</taxon>
    </lineage>
</organism>
<dbReference type="Proteomes" id="UP000078512">
    <property type="component" value="Unassembled WGS sequence"/>
</dbReference>
<keyword evidence="3" id="KW-1185">Reference proteome</keyword>
<dbReference type="InterPro" id="IPR055936">
    <property type="entry name" value="DUF7514"/>
</dbReference>
<dbReference type="STRING" id="1314771.A0A197JI09"/>
<evidence type="ECO:0000313" key="3">
    <source>
        <dbReference type="Proteomes" id="UP000078512"/>
    </source>
</evidence>
<name>A0A197JI09_9FUNG</name>
<dbReference type="AlphaFoldDB" id="A0A197JI09"/>
<feature type="domain" description="DUF7514" evidence="1">
    <location>
        <begin position="7"/>
        <end position="132"/>
    </location>
</feature>
<dbReference type="OrthoDB" id="661148at2759"/>
<protein>
    <recommendedName>
        <fullName evidence="1">DUF7514 domain-containing protein</fullName>
    </recommendedName>
</protein>